<dbReference type="InterPro" id="IPR050693">
    <property type="entry name" value="Hsp70_NEF-Inhibitors"/>
</dbReference>
<keyword evidence="10" id="KW-0472">Membrane</keyword>
<evidence type="ECO:0000256" key="3">
    <source>
        <dbReference type="ARBA" id="ARBA00015352"/>
    </source>
</evidence>
<evidence type="ECO:0000256" key="6">
    <source>
        <dbReference type="ARBA" id="ARBA00022824"/>
    </source>
</evidence>
<keyword evidence="10" id="KW-1133">Transmembrane helix</keyword>
<dbReference type="SUPFAM" id="SSF48371">
    <property type="entry name" value="ARM repeat"/>
    <property type="match status" value="1"/>
</dbReference>
<protein>
    <recommendedName>
        <fullName evidence="3">Nucleotide exchange factor SIL1</fullName>
    </recommendedName>
</protein>
<comment type="similarity">
    <text evidence="2">Belongs to the SIL1 family.</text>
</comment>
<keyword evidence="10" id="KW-0812">Transmembrane</keyword>
<evidence type="ECO:0000313" key="11">
    <source>
        <dbReference type="Proteomes" id="UP000695000"/>
    </source>
</evidence>
<reference evidence="12" key="1">
    <citation type="submission" date="2025-08" db="UniProtKB">
        <authorList>
            <consortium name="RefSeq"/>
        </authorList>
    </citation>
    <scope>IDENTIFICATION</scope>
    <source>
        <tissue evidence="12">Whole Larva</tissue>
    </source>
</reference>
<dbReference type="RefSeq" id="XP_017771588.1">
    <property type="nucleotide sequence ID" value="XM_017916099.1"/>
</dbReference>
<evidence type="ECO:0000256" key="7">
    <source>
        <dbReference type="ARBA" id="ARBA00022927"/>
    </source>
</evidence>
<dbReference type="PANTHER" id="PTHR19316:SF35">
    <property type="entry name" value="NUCLEOTIDE EXCHANGE FACTOR SIL1"/>
    <property type="match status" value="1"/>
</dbReference>
<dbReference type="InterPro" id="IPR016024">
    <property type="entry name" value="ARM-type_fold"/>
</dbReference>
<dbReference type="Proteomes" id="UP000695000">
    <property type="component" value="Unplaced"/>
</dbReference>
<keyword evidence="9" id="KW-0325">Glycoprotein</keyword>
<evidence type="ECO:0000256" key="10">
    <source>
        <dbReference type="SAM" id="Phobius"/>
    </source>
</evidence>
<keyword evidence="5" id="KW-0732">Signal</keyword>
<dbReference type="PANTHER" id="PTHR19316">
    <property type="entry name" value="PROTEIN FOLDING REGULATOR"/>
    <property type="match status" value="1"/>
</dbReference>
<evidence type="ECO:0000256" key="8">
    <source>
        <dbReference type="ARBA" id="ARBA00023010"/>
    </source>
</evidence>
<keyword evidence="11" id="KW-1185">Reference proteome</keyword>
<accession>A0ABM1MAI8</accession>
<gene>
    <name evidence="12" type="primary">LOC108558990</name>
</gene>
<proteinExistence type="inferred from homology"/>
<organism evidence="11 12">
    <name type="scientific">Nicrophorus vespilloides</name>
    <name type="common">Boreal carrion beetle</name>
    <dbReference type="NCBI Taxonomy" id="110193"/>
    <lineage>
        <taxon>Eukaryota</taxon>
        <taxon>Metazoa</taxon>
        <taxon>Ecdysozoa</taxon>
        <taxon>Arthropoda</taxon>
        <taxon>Hexapoda</taxon>
        <taxon>Insecta</taxon>
        <taxon>Pterygota</taxon>
        <taxon>Neoptera</taxon>
        <taxon>Endopterygota</taxon>
        <taxon>Coleoptera</taxon>
        <taxon>Polyphaga</taxon>
        <taxon>Staphyliniformia</taxon>
        <taxon>Silphidae</taxon>
        <taxon>Nicrophorinae</taxon>
        <taxon>Nicrophorus</taxon>
    </lineage>
</organism>
<dbReference type="InterPro" id="IPR011989">
    <property type="entry name" value="ARM-like"/>
</dbReference>
<keyword evidence="8" id="KW-0811">Translocation</keyword>
<keyword evidence="4" id="KW-0813">Transport</keyword>
<dbReference type="Gene3D" id="1.25.10.10">
    <property type="entry name" value="Leucine-rich Repeat Variant"/>
    <property type="match status" value="1"/>
</dbReference>
<dbReference type="GeneID" id="108558990"/>
<evidence type="ECO:0000256" key="9">
    <source>
        <dbReference type="ARBA" id="ARBA00023180"/>
    </source>
</evidence>
<evidence type="ECO:0000256" key="4">
    <source>
        <dbReference type="ARBA" id="ARBA00022448"/>
    </source>
</evidence>
<keyword evidence="7" id="KW-0653">Protein transport</keyword>
<feature type="transmembrane region" description="Helical" evidence="10">
    <location>
        <begin position="12"/>
        <end position="30"/>
    </location>
</feature>
<evidence type="ECO:0000256" key="1">
    <source>
        <dbReference type="ARBA" id="ARBA00004319"/>
    </source>
</evidence>
<sequence length="381" mass="42905">MVALREIFSEYTYTKIAIGVVCILLYVGLISGKENREEMLEDGADEVFVPTDEWKVVKKGQKIPAGLHVRMNLETGLNEAKLLDGGSKSKSGAVATTVATTSQEKKSNHLLPGVNLEKVKFKSYDQIKKELRDANVVPKTDMEVLKELVDRHEKNGASLKLLEDLEYLGHQYDNALEFIRLDGFRTVIHHNLNGSNLIDYEEEHEDELKRMTLVLLGSLAQNNPKVQIHAMETNTLTMLQRLLGERNPDVRSSAVYALGSVLRRFPFAQRKFGESGGFENLVDLIESGNIKVGLKVITLLSDLLNEMEQVEEEKELNKIEQYRQVEVRNRLLALNYNNILTTFLVNVVKADPADEDGIEICTVAIKQIGATTKDRRLNAEL</sequence>
<name>A0ABM1MAI8_NICVS</name>
<evidence type="ECO:0000313" key="12">
    <source>
        <dbReference type="RefSeq" id="XP_017771588.1"/>
    </source>
</evidence>
<comment type="subcellular location">
    <subcellularLocation>
        <location evidence="1">Endoplasmic reticulum lumen</location>
    </subcellularLocation>
</comment>
<evidence type="ECO:0000256" key="5">
    <source>
        <dbReference type="ARBA" id="ARBA00022729"/>
    </source>
</evidence>
<keyword evidence="6" id="KW-0256">Endoplasmic reticulum</keyword>
<evidence type="ECO:0000256" key="2">
    <source>
        <dbReference type="ARBA" id="ARBA00010588"/>
    </source>
</evidence>